<comment type="similarity">
    <text evidence="7">Belongs to the binding-protein-dependent transport system permease family.</text>
</comment>
<sequence>MRKKLLNITYKVVVPAAFIGLFFLIWEIICLSGTVSSLILPTPGETFKAFFTEGKLIMQHTGITLLEAVCGLACGIAVGFVLAVLMDTFKIFGYGFKPLLVITQTVPTIVIAPLISLWMGYDIKPKILLVALTTFFPIAIGLADGYRSTDTDMIDLMRSMGANRWKIFWFLKLPNALPNFFSALKISTTYAIVGAVISEWVGALGGLGFYILRLQRMYAYDAMFATIMWIIVLSLAWLMALEIIKRCVIRWDKKEN</sequence>
<evidence type="ECO:0000256" key="2">
    <source>
        <dbReference type="ARBA" id="ARBA00022448"/>
    </source>
</evidence>
<dbReference type="InterPro" id="IPR035906">
    <property type="entry name" value="MetI-like_sf"/>
</dbReference>
<dbReference type="Pfam" id="PF00528">
    <property type="entry name" value="BPD_transp_1"/>
    <property type="match status" value="1"/>
</dbReference>
<keyword evidence="5 7" id="KW-1133">Transmembrane helix</keyword>
<reference evidence="9" key="2">
    <citation type="journal article" date="2021" name="PeerJ">
        <title>Extensive microbial diversity within the chicken gut microbiome revealed by metagenomics and culture.</title>
        <authorList>
            <person name="Gilroy R."/>
            <person name="Ravi A."/>
            <person name="Getino M."/>
            <person name="Pursley I."/>
            <person name="Horton D.L."/>
            <person name="Alikhan N.F."/>
            <person name="Baker D."/>
            <person name="Gharbi K."/>
            <person name="Hall N."/>
            <person name="Watson M."/>
            <person name="Adriaenssens E.M."/>
            <person name="Foster-Nyarko E."/>
            <person name="Jarju S."/>
            <person name="Secka A."/>
            <person name="Antonio M."/>
            <person name="Oren A."/>
            <person name="Chaudhuri R.R."/>
            <person name="La Ragione R."/>
            <person name="Hildebrand F."/>
            <person name="Pallen M.J."/>
        </authorList>
    </citation>
    <scope>NUCLEOTIDE SEQUENCE</scope>
    <source>
        <strain evidence="9">517</strain>
    </source>
</reference>
<keyword evidence="6 7" id="KW-0472">Membrane</keyword>
<dbReference type="GO" id="GO:0005886">
    <property type="term" value="C:plasma membrane"/>
    <property type="evidence" value="ECO:0007669"/>
    <property type="project" value="UniProtKB-SubCell"/>
</dbReference>
<evidence type="ECO:0000313" key="10">
    <source>
        <dbReference type="Proteomes" id="UP000727857"/>
    </source>
</evidence>
<keyword evidence="3" id="KW-1003">Cell membrane</keyword>
<evidence type="ECO:0000256" key="7">
    <source>
        <dbReference type="RuleBase" id="RU363032"/>
    </source>
</evidence>
<dbReference type="PANTHER" id="PTHR30151">
    <property type="entry name" value="ALKANE SULFONATE ABC TRANSPORTER-RELATED, MEMBRANE SUBUNIT"/>
    <property type="match status" value="1"/>
</dbReference>
<feature type="domain" description="ABC transmembrane type-1" evidence="8">
    <location>
        <begin position="61"/>
        <end position="239"/>
    </location>
</feature>
<dbReference type="PANTHER" id="PTHR30151:SF20">
    <property type="entry name" value="ABC TRANSPORTER PERMEASE PROTEIN HI_0355-RELATED"/>
    <property type="match status" value="1"/>
</dbReference>
<evidence type="ECO:0000259" key="8">
    <source>
        <dbReference type="PROSITE" id="PS50928"/>
    </source>
</evidence>
<dbReference type="EMBL" id="JADINF010000160">
    <property type="protein sequence ID" value="MBO8424630.1"/>
    <property type="molecule type" value="Genomic_DNA"/>
</dbReference>
<comment type="subcellular location">
    <subcellularLocation>
        <location evidence="1 7">Cell membrane</location>
        <topology evidence="1 7">Multi-pass membrane protein</topology>
    </subcellularLocation>
</comment>
<accession>A0A940IDN4</accession>
<feature type="transmembrane region" description="Helical" evidence="7">
    <location>
        <begin position="12"/>
        <end position="40"/>
    </location>
</feature>
<gene>
    <name evidence="9" type="ORF">IAB16_06380</name>
</gene>
<evidence type="ECO:0000256" key="5">
    <source>
        <dbReference type="ARBA" id="ARBA00022989"/>
    </source>
</evidence>
<protein>
    <submittedName>
        <fullName evidence="9">ABC transporter permease</fullName>
    </submittedName>
</protein>
<comment type="caution">
    <text evidence="9">The sequence shown here is derived from an EMBL/GenBank/DDBJ whole genome shotgun (WGS) entry which is preliminary data.</text>
</comment>
<feature type="transmembrane region" description="Helical" evidence="7">
    <location>
        <begin position="98"/>
        <end position="121"/>
    </location>
</feature>
<organism evidence="9 10">
    <name type="scientific">Candidatus Stercoripulliclostridium pullicola</name>
    <dbReference type="NCBI Taxonomy" id="2840953"/>
    <lineage>
        <taxon>Bacteria</taxon>
        <taxon>Bacillati</taxon>
        <taxon>Bacillota</taxon>
        <taxon>Clostridia</taxon>
        <taxon>Eubacteriales</taxon>
        <taxon>Candidatus Stercoripulliclostridium</taxon>
    </lineage>
</organism>
<feature type="transmembrane region" description="Helical" evidence="7">
    <location>
        <begin position="60"/>
        <end position="86"/>
    </location>
</feature>
<keyword evidence="2 7" id="KW-0813">Transport</keyword>
<dbReference type="CDD" id="cd06261">
    <property type="entry name" value="TM_PBP2"/>
    <property type="match status" value="1"/>
</dbReference>
<dbReference type="SUPFAM" id="SSF161098">
    <property type="entry name" value="MetI-like"/>
    <property type="match status" value="1"/>
</dbReference>
<dbReference type="GO" id="GO:0055085">
    <property type="term" value="P:transmembrane transport"/>
    <property type="evidence" value="ECO:0007669"/>
    <property type="project" value="InterPro"/>
</dbReference>
<evidence type="ECO:0000256" key="6">
    <source>
        <dbReference type="ARBA" id="ARBA00023136"/>
    </source>
</evidence>
<keyword evidence="4 7" id="KW-0812">Transmembrane</keyword>
<dbReference type="Proteomes" id="UP000727857">
    <property type="component" value="Unassembled WGS sequence"/>
</dbReference>
<feature type="transmembrane region" description="Helical" evidence="7">
    <location>
        <begin position="190"/>
        <end position="212"/>
    </location>
</feature>
<proteinExistence type="inferred from homology"/>
<dbReference type="AlphaFoldDB" id="A0A940IDN4"/>
<evidence type="ECO:0000256" key="4">
    <source>
        <dbReference type="ARBA" id="ARBA00022692"/>
    </source>
</evidence>
<name>A0A940IDN4_9FIRM</name>
<evidence type="ECO:0000256" key="1">
    <source>
        <dbReference type="ARBA" id="ARBA00004651"/>
    </source>
</evidence>
<dbReference type="PROSITE" id="PS50928">
    <property type="entry name" value="ABC_TM1"/>
    <property type="match status" value="1"/>
</dbReference>
<reference evidence="9" key="1">
    <citation type="submission" date="2020-10" db="EMBL/GenBank/DDBJ databases">
        <authorList>
            <person name="Gilroy R."/>
        </authorList>
    </citation>
    <scope>NUCLEOTIDE SEQUENCE</scope>
    <source>
        <strain evidence="9">517</strain>
    </source>
</reference>
<dbReference type="Gene3D" id="1.10.3720.10">
    <property type="entry name" value="MetI-like"/>
    <property type="match status" value="1"/>
</dbReference>
<evidence type="ECO:0000313" key="9">
    <source>
        <dbReference type="EMBL" id="MBO8424630.1"/>
    </source>
</evidence>
<evidence type="ECO:0000256" key="3">
    <source>
        <dbReference type="ARBA" id="ARBA00022475"/>
    </source>
</evidence>
<feature type="transmembrane region" description="Helical" evidence="7">
    <location>
        <begin position="127"/>
        <end position="146"/>
    </location>
</feature>
<feature type="transmembrane region" description="Helical" evidence="7">
    <location>
        <begin position="219"/>
        <end position="240"/>
    </location>
</feature>
<dbReference type="InterPro" id="IPR000515">
    <property type="entry name" value="MetI-like"/>
</dbReference>